<dbReference type="PANTHER" id="PTHR45736">
    <property type="entry name" value="ZINC FINGER MYM-TYPE PROTEIN"/>
    <property type="match status" value="1"/>
</dbReference>
<sequence length="135" mass="16148">MYFNTKYFKLKTVEDHARFSFTHVTKHWKKSASKGGTRNVLLRYYPPLIKDFSKRHKDENAVYEQVENVSNPLRCPVKLYEFYMSKCPECVKVRNDIFYLYPERSCVPDSPVWYSTQPLGQEIIAKMIQRIKIVR</sequence>
<evidence type="ECO:0000313" key="5">
    <source>
        <dbReference type="EMBL" id="KFM78811.1"/>
    </source>
</evidence>
<gene>
    <name evidence="5" type="ORF">X975_22215</name>
</gene>
<dbReference type="Proteomes" id="UP000054359">
    <property type="component" value="Unassembled WGS sequence"/>
</dbReference>
<keyword evidence="2" id="KW-0597">Phosphoprotein</keyword>
<proteinExistence type="predicted"/>
<evidence type="ECO:0000256" key="2">
    <source>
        <dbReference type="ARBA" id="ARBA00022553"/>
    </source>
</evidence>
<dbReference type="EMBL" id="KK120678">
    <property type="protein sequence ID" value="KFM78811.1"/>
    <property type="molecule type" value="Genomic_DNA"/>
</dbReference>
<dbReference type="OrthoDB" id="10025028at2759"/>
<feature type="domain" description="ZMYM2-like/QRICH1 C-terminal" evidence="4">
    <location>
        <begin position="1"/>
        <end position="132"/>
    </location>
</feature>
<evidence type="ECO:0000256" key="1">
    <source>
        <dbReference type="ARBA" id="ARBA00022499"/>
    </source>
</evidence>
<evidence type="ECO:0000313" key="6">
    <source>
        <dbReference type="Proteomes" id="UP000054359"/>
    </source>
</evidence>
<feature type="non-terminal residue" evidence="5">
    <location>
        <position position="135"/>
    </location>
</feature>
<accession>A0A087UN72</accession>
<dbReference type="InterPro" id="IPR051284">
    <property type="entry name" value="ZnF_MYMT-QRICH1"/>
</dbReference>
<protein>
    <submittedName>
        <fullName evidence="5">Zinc finger MYM-type protein 3</fullName>
    </submittedName>
</protein>
<evidence type="ECO:0000259" key="4">
    <source>
        <dbReference type="Pfam" id="PF12012"/>
    </source>
</evidence>
<evidence type="ECO:0000256" key="3">
    <source>
        <dbReference type="ARBA" id="ARBA00022843"/>
    </source>
</evidence>
<dbReference type="STRING" id="407821.A0A087UN72"/>
<reference evidence="5 6" key="1">
    <citation type="submission" date="2013-11" db="EMBL/GenBank/DDBJ databases">
        <title>Genome sequencing of Stegodyphus mimosarum.</title>
        <authorList>
            <person name="Bechsgaard J."/>
        </authorList>
    </citation>
    <scope>NUCLEOTIDE SEQUENCE [LARGE SCALE GENOMIC DNA]</scope>
</reference>
<dbReference type="Pfam" id="PF12012">
    <property type="entry name" value="DUF3504"/>
    <property type="match status" value="1"/>
</dbReference>
<dbReference type="InterPro" id="IPR021893">
    <property type="entry name" value="ZMYM2-like_C"/>
</dbReference>
<name>A0A087UN72_STEMI</name>
<dbReference type="PANTHER" id="PTHR45736:SF1">
    <property type="entry name" value="WITHOUT CHILDREN, ISOFORM B"/>
    <property type="match status" value="1"/>
</dbReference>
<keyword evidence="1" id="KW-1017">Isopeptide bond</keyword>
<keyword evidence="6" id="KW-1185">Reference proteome</keyword>
<keyword evidence="3" id="KW-0832">Ubl conjugation</keyword>
<organism evidence="5 6">
    <name type="scientific">Stegodyphus mimosarum</name>
    <name type="common">African social velvet spider</name>
    <dbReference type="NCBI Taxonomy" id="407821"/>
    <lineage>
        <taxon>Eukaryota</taxon>
        <taxon>Metazoa</taxon>
        <taxon>Ecdysozoa</taxon>
        <taxon>Arthropoda</taxon>
        <taxon>Chelicerata</taxon>
        <taxon>Arachnida</taxon>
        <taxon>Araneae</taxon>
        <taxon>Araneomorphae</taxon>
        <taxon>Entelegynae</taxon>
        <taxon>Eresoidea</taxon>
        <taxon>Eresidae</taxon>
        <taxon>Stegodyphus</taxon>
    </lineage>
</organism>
<dbReference type="OMA" id="MSKCPEC"/>
<dbReference type="AlphaFoldDB" id="A0A087UN72"/>